<name>A0AA39WA63_9PEZI</name>
<organism evidence="3 4">
    <name type="scientific">Bombardia bombarda</name>
    <dbReference type="NCBI Taxonomy" id="252184"/>
    <lineage>
        <taxon>Eukaryota</taxon>
        <taxon>Fungi</taxon>
        <taxon>Dikarya</taxon>
        <taxon>Ascomycota</taxon>
        <taxon>Pezizomycotina</taxon>
        <taxon>Sordariomycetes</taxon>
        <taxon>Sordariomycetidae</taxon>
        <taxon>Sordariales</taxon>
        <taxon>Lasiosphaeriaceae</taxon>
        <taxon>Bombardia</taxon>
    </lineage>
</organism>
<keyword evidence="2" id="KW-0456">Lyase</keyword>
<dbReference type="Proteomes" id="UP001174934">
    <property type="component" value="Unassembled WGS sequence"/>
</dbReference>
<evidence type="ECO:0000256" key="2">
    <source>
        <dbReference type="ARBA" id="ARBA00023239"/>
    </source>
</evidence>
<dbReference type="GO" id="GO:0004609">
    <property type="term" value="F:phosphatidylserine decarboxylase activity"/>
    <property type="evidence" value="ECO:0007669"/>
    <property type="project" value="InterPro"/>
</dbReference>
<protein>
    <submittedName>
        <fullName evidence="3">Phosphatidylserine decarboxylase-like protein</fullName>
    </submittedName>
</protein>
<dbReference type="InterPro" id="IPR003817">
    <property type="entry name" value="PS_Dcarbxylase"/>
</dbReference>
<dbReference type="PANTHER" id="PTHR10067">
    <property type="entry name" value="PHOSPHATIDYLSERINE DECARBOXYLASE"/>
    <property type="match status" value="1"/>
</dbReference>
<keyword evidence="4" id="KW-1185">Reference proteome</keyword>
<dbReference type="EMBL" id="JAULSR010000013">
    <property type="protein sequence ID" value="KAK0609568.1"/>
    <property type="molecule type" value="Genomic_DNA"/>
</dbReference>
<proteinExistence type="predicted"/>
<keyword evidence="1" id="KW-0210">Decarboxylase</keyword>
<sequence>MPSVSTLPTARPLGPVRPLEPIMTVLKGYLDLVSPDALDKAVKAAHEKLPKLMDDFEIQTAQGFLDYANELLVWIPHEDFKGKDIYNVICIFYFVLDQLPLGSMQTPIDPSSANKPLTWLSAWIVAYVQIMGQFMDTPQSLTADSLQTFKDCAPYCYDDCIEPEGGFRTFNEFFARQLKPGMRPIAGPNDPLTIVYPADSCFSEAYDIDQFDMVNVKDIEWRIEDLLADSDNHAEFQNGVWMHAFLNTYNYHRQHAPVSGKVVEAKVIQGAAYLDVAVADDLLVPSRSMPGPDAQDASGYQFLQTRGLIVLDSPELGLVAVLPIGMAHVSSVILSVKEGDTVKKGQELSYFQFGGSDCVVVFQEKAGLKSTDFMRTPPDKGYSEYGSPLATANPKTKTLF</sequence>
<comment type="caution">
    <text evidence="3">The sequence shown here is derived from an EMBL/GenBank/DDBJ whole genome shotgun (WGS) entry which is preliminary data.</text>
</comment>
<dbReference type="AlphaFoldDB" id="A0AA39WA63"/>
<reference evidence="3" key="1">
    <citation type="submission" date="2023-06" db="EMBL/GenBank/DDBJ databases">
        <title>Genome-scale phylogeny and comparative genomics of the fungal order Sordariales.</title>
        <authorList>
            <consortium name="Lawrence Berkeley National Laboratory"/>
            <person name="Hensen N."/>
            <person name="Bonometti L."/>
            <person name="Westerberg I."/>
            <person name="Brannstrom I.O."/>
            <person name="Guillou S."/>
            <person name="Cros-Aarteil S."/>
            <person name="Calhoun S."/>
            <person name="Haridas S."/>
            <person name="Kuo A."/>
            <person name="Mondo S."/>
            <person name="Pangilinan J."/>
            <person name="Riley R."/>
            <person name="LaButti K."/>
            <person name="Andreopoulos B."/>
            <person name="Lipzen A."/>
            <person name="Chen C."/>
            <person name="Yanf M."/>
            <person name="Daum C."/>
            <person name="Ng V."/>
            <person name="Clum A."/>
            <person name="Steindorff A."/>
            <person name="Ohm R."/>
            <person name="Martin F."/>
            <person name="Silar P."/>
            <person name="Natvig D."/>
            <person name="Lalanne C."/>
            <person name="Gautier V."/>
            <person name="Ament-velasquez S.L."/>
            <person name="Kruys A."/>
            <person name="Hutchinson M.I."/>
            <person name="Powell A.J."/>
            <person name="Barry K."/>
            <person name="Miller A.N."/>
            <person name="Grigoriev I.V."/>
            <person name="Debuchy R."/>
            <person name="Gladieux P."/>
            <person name="Thoren M.H."/>
            <person name="Johannesson H."/>
        </authorList>
    </citation>
    <scope>NUCLEOTIDE SEQUENCE</scope>
    <source>
        <strain evidence="3">SMH3391-2</strain>
    </source>
</reference>
<dbReference type="Pfam" id="PF02666">
    <property type="entry name" value="PS_Dcarbxylase"/>
    <property type="match status" value="1"/>
</dbReference>
<dbReference type="PANTHER" id="PTHR10067:SF13">
    <property type="entry name" value="PHOSPHATIDYLSERINE DECARBOXYLASE"/>
    <property type="match status" value="1"/>
</dbReference>
<evidence type="ECO:0000313" key="4">
    <source>
        <dbReference type="Proteomes" id="UP001174934"/>
    </source>
</evidence>
<dbReference type="GO" id="GO:0008654">
    <property type="term" value="P:phospholipid biosynthetic process"/>
    <property type="evidence" value="ECO:0007669"/>
    <property type="project" value="InterPro"/>
</dbReference>
<evidence type="ECO:0000256" key="1">
    <source>
        <dbReference type="ARBA" id="ARBA00022793"/>
    </source>
</evidence>
<gene>
    <name evidence="3" type="ORF">B0T17DRAFT_603716</name>
</gene>
<evidence type="ECO:0000313" key="3">
    <source>
        <dbReference type="EMBL" id="KAK0609568.1"/>
    </source>
</evidence>
<accession>A0AA39WA63</accession>